<evidence type="ECO:0000313" key="1">
    <source>
        <dbReference type="EMBL" id="SUZ68096.1"/>
    </source>
</evidence>
<protein>
    <submittedName>
        <fullName evidence="1">Uncharacterized protein</fullName>
    </submittedName>
</protein>
<dbReference type="AlphaFoldDB" id="A0A381PM46"/>
<proteinExistence type="predicted"/>
<accession>A0A381PM46</accession>
<sequence length="166" mass="18423">MILFLLFLSVFLTLNNAASSLAAASSKVALSNNPFRSLLPENNNSVSLTQSLSKSVLTKKQNPARKKKKVPEKLTISSAATQLSEVKTTTRTDISSRTKQLTEALILKDILETSEGRYVFIDENKVAYVVQEGEWLEKVFVKTIYDNSVELQEIDGDTTIILTLQP</sequence>
<dbReference type="EMBL" id="UINC01001029">
    <property type="protein sequence ID" value="SUZ68096.1"/>
    <property type="molecule type" value="Genomic_DNA"/>
</dbReference>
<gene>
    <name evidence="1" type="ORF">METZ01_LOCUS20950</name>
</gene>
<name>A0A381PM46_9ZZZZ</name>
<organism evidence="1">
    <name type="scientific">marine metagenome</name>
    <dbReference type="NCBI Taxonomy" id="408172"/>
    <lineage>
        <taxon>unclassified sequences</taxon>
        <taxon>metagenomes</taxon>
        <taxon>ecological metagenomes</taxon>
    </lineage>
</organism>
<reference evidence="1" key="1">
    <citation type="submission" date="2018-05" db="EMBL/GenBank/DDBJ databases">
        <authorList>
            <person name="Lanie J.A."/>
            <person name="Ng W.-L."/>
            <person name="Kazmierczak K.M."/>
            <person name="Andrzejewski T.M."/>
            <person name="Davidsen T.M."/>
            <person name="Wayne K.J."/>
            <person name="Tettelin H."/>
            <person name="Glass J.I."/>
            <person name="Rusch D."/>
            <person name="Podicherti R."/>
            <person name="Tsui H.-C.T."/>
            <person name="Winkler M.E."/>
        </authorList>
    </citation>
    <scope>NUCLEOTIDE SEQUENCE</scope>
</reference>